<proteinExistence type="predicted"/>
<feature type="transmembrane region" description="Helical" evidence="6">
    <location>
        <begin position="126"/>
        <end position="148"/>
    </location>
</feature>
<protein>
    <submittedName>
        <fullName evidence="7">Flippase</fullName>
    </submittedName>
</protein>
<feature type="transmembrane region" description="Helical" evidence="6">
    <location>
        <begin position="457"/>
        <end position="476"/>
    </location>
</feature>
<evidence type="ECO:0000256" key="5">
    <source>
        <dbReference type="ARBA" id="ARBA00023136"/>
    </source>
</evidence>
<comment type="subcellular location">
    <subcellularLocation>
        <location evidence="1">Cell membrane</location>
        <topology evidence="1">Multi-pass membrane protein</topology>
    </subcellularLocation>
</comment>
<keyword evidence="3 6" id="KW-0812">Transmembrane</keyword>
<feature type="transmembrane region" description="Helical" evidence="6">
    <location>
        <begin position="187"/>
        <end position="207"/>
    </location>
</feature>
<reference evidence="7 8" key="1">
    <citation type="submission" date="2020-07" db="EMBL/GenBank/DDBJ databases">
        <title>Halosimplex litoreum sp. nov. and Halosimplex rubrum sp. nov., isolated from different salt environments.</title>
        <authorList>
            <person name="Cui H."/>
        </authorList>
    </citation>
    <scope>NUCLEOTIDE SEQUENCE [LARGE SCALE GENOMIC DNA]</scope>
    <source>
        <strain evidence="7 8">R2</strain>
    </source>
</reference>
<dbReference type="CDD" id="cd13128">
    <property type="entry name" value="MATE_Wzx_like"/>
    <property type="match status" value="1"/>
</dbReference>
<feature type="transmembrane region" description="Helical" evidence="6">
    <location>
        <begin position="47"/>
        <end position="65"/>
    </location>
</feature>
<evidence type="ECO:0000256" key="6">
    <source>
        <dbReference type="SAM" id="Phobius"/>
    </source>
</evidence>
<keyword evidence="4 6" id="KW-1133">Transmembrane helix</keyword>
<feature type="transmembrane region" description="Helical" evidence="6">
    <location>
        <begin position="160"/>
        <end position="181"/>
    </location>
</feature>
<dbReference type="AlphaFoldDB" id="A0A7D5TA92"/>
<feature type="transmembrane region" description="Helical" evidence="6">
    <location>
        <begin position="219"/>
        <end position="237"/>
    </location>
</feature>
<dbReference type="PANTHER" id="PTHR30250:SF27">
    <property type="entry name" value="POLYSACCHARIDE BIOSYNTHESIS PROTEIN"/>
    <property type="match status" value="1"/>
</dbReference>
<dbReference type="Proteomes" id="UP000509346">
    <property type="component" value="Chromosome"/>
</dbReference>
<organism evidence="7 8">
    <name type="scientific">Halosimplex pelagicum</name>
    <dbReference type="NCBI Taxonomy" id="869886"/>
    <lineage>
        <taxon>Archaea</taxon>
        <taxon>Methanobacteriati</taxon>
        <taxon>Methanobacteriota</taxon>
        <taxon>Stenosarchaea group</taxon>
        <taxon>Halobacteria</taxon>
        <taxon>Halobacteriales</taxon>
        <taxon>Haloarculaceae</taxon>
        <taxon>Halosimplex</taxon>
    </lineage>
</organism>
<dbReference type="PANTHER" id="PTHR30250">
    <property type="entry name" value="PST FAMILY PREDICTED COLANIC ACID TRANSPORTER"/>
    <property type="match status" value="1"/>
</dbReference>
<dbReference type="Pfam" id="PF01943">
    <property type="entry name" value="Polysacc_synt"/>
    <property type="match status" value="1"/>
</dbReference>
<feature type="transmembrane region" description="Helical" evidence="6">
    <location>
        <begin position="7"/>
        <end position="27"/>
    </location>
</feature>
<name>A0A7D5TA92_9EURY</name>
<feature type="transmembrane region" description="Helical" evidence="6">
    <location>
        <begin position="391"/>
        <end position="413"/>
    </location>
</feature>
<feature type="transmembrane region" description="Helical" evidence="6">
    <location>
        <begin position="85"/>
        <end position="106"/>
    </location>
</feature>
<evidence type="ECO:0000256" key="1">
    <source>
        <dbReference type="ARBA" id="ARBA00004651"/>
    </source>
</evidence>
<dbReference type="OrthoDB" id="19148at2157"/>
<keyword evidence="8" id="KW-1185">Reference proteome</keyword>
<dbReference type="KEGG" id="hpel:HZS54_05835"/>
<feature type="transmembrane region" description="Helical" evidence="6">
    <location>
        <begin position="257"/>
        <end position="278"/>
    </location>
</feature>
<keyword evidence="5 6" id="KW-0472">Membrane</keyword>
<evidence type="ECO:0000256" key="4">
    <source>
        <dbReference type="ARBA" id="ARBA00022989"/>
    </source>
</evidence>
<dbReference type="InterPro" id="IPR002797">
    <property type="entry name" value="Polysacc_synth"/>
</dbReference>
<feature type="transmembrane region" description="Helical" evidence="6">
    <location>
        <begin position="363"/>
        <end position="385"/>
    </location>
</feature>
<evidence type="ECO:0000313" key="8">
    <source>
        <dbReference type="Proteomes" id="UP000509346"/>
    </source>
</evidence>
<gene>
    <name evidence="7" type="ORF">HZS54_05835</name>
</gene>
<dbReference type="GO" id="GO:0005886">
    <property type="term" value="C:plasma membrane"/>
    <property type="evidence" value="ECO:0007669"/>
    <property type="project" value="UniProtKB-SubCell"/>
</dbReference>
<sequence length="505" mass="54325">MSADEDLSRLLSSAVLVFVGMLFGSFSKLLERVVIANWVTVDAYGEVSVALAIVNISVALTLLGFNQGIPRYVSRFDDERDLRGVWLSGLLAGGVMATIAALLLYFNLGFVTDRLFESAGSKRLLAVFAVCIPLIVGLRVGVGAIRGFENTVYRTYARDLLYNGLRLAVMVALLAAGWGVIAAGYAYLAAAAVSFVAVHVLLNRLLPLSGDFQLHTRKLVVFSTPLVVSTIISILLMETDTLMLGYFRSPESVALYGAAFPLARGIPVVMGAFGYLYFPLASRLDTEDEHEEIDAVYKLTTKWGFLAMFPLFLTFFAFPGDVIRIVFGSEYSGAKTALSILATGFFARGAFGRNGDTISALGHPRYVFVANVTAYVVNFGLNLVLIPRFGFVGAAVTSAIASVVLNGVLYGVLRLRFGISPFSRWTIRTYAVLLGGVLPGVLALSRHVSLTLATLPLFAVGVGLVSVAALVVTGCLQPEDRIPIRLVESKLGIETSIIARYVPES</sequence>
<dbReference type="GeneID" id="56082090"/>
<feature type="transmembrane region" description="Helical" evidence="6">
    <location>
        <begin position="331"/>
        <end position="351"/>
    </location>
</feature>
<dbReference type="EMBL" id="CP058909">
    <property type="protein sequence ID" value="QLH81189.1"/>
    <property type="molecule type" value="Genomic_DNA"/>
</dbReference>
<evidence type="ECO:0000313" key="7">
    <source>
        <dbReference type="EMBL" id="QLH81189.1"/>
    </source>
</evidence>
<accession>A0A7D5TA92</accession>
<keyword evidence="2" id="KW-1003">Cell membrane</keyword>
<dbReference type="RefSeq" id="WP_179920997.1">
    <property type="nucleotide sequence ID" value="NZ_CP058909.1"/>
</dbReference>
<feature type="transmembrane region" description="Helical" evidence="6">
    <location>
        <begin position="425"/>
        <end position="445"/>
    </location>
</feature>
<dbReference type="InterPro" id="IPR050833">
    <property type="entry name" value="Poly_Biosynth_Transport"/>
</dbReference>
<evidence type="ECO:0000256" key="3">
    <source>
        <dbReference type="ARBA" id="ARBA00022692"/>
    </source>
</evidence>
<evidence type="ECO:0000256" key="2">
    <source>
        <dbReference type="ARBA" id="ARBA00022475"/>
    </source>
</evidence>
<feature type="transmembrane region" description="Helical" evidence="6">
    <location>
        <begin position="299"/>
        <end position="319"/>
    </location>
</feature>